<organism evidence="2 3">
    <name type="scientific">Pneumocystis wakefieldiae</name>
    <dbReference type="NCBI Taxonomy" id="38082"/>
    <lineage>
        <taxon>Eukaryota</taxon>
        <taxon>Fungi</taxon>
        <taxon>Dikarya</taxon>
        <taxon>Ascomycota</taxon>
        <taxon>Taphrinomycotina</taxon>
        <taxon>Pneumocystomycetes</taxon>
        <taxon>Pneumocystaceae</taxon>
        <taxon>Pneumocystis</taxon>
    </lineage>
</organism>
<dbReference type="GO" id="GO:0000340">
    <property type="term" value="F:RNA 7-methylguanosine cap binding"/>
    <property type="evidence" value="ECO:0007669"/>
    <property type="project" value="TreeGrafter"/>
</dbReference>
<dbReference type="Gene3D" id="3.30.760.10">
    <property type="entry name" value="RNA Cap, Translation Initiation Factor Eif4e"/>
    <property type="match status" value="1"/>
</dbReference>
<dbReference type="EMBL" id="CP054535">
    <property type="protein sequence ID" value="QSL64933.1"/>
    <property type="molecule type" value="Genomic_DNA"/>
</dbReference>
<dbReference type="GO" id="GO:0003743">
    <property type="term" value="F:translation initiation factor activity"/>
    <property type="evidence" value="ECO:0007669"/>
    <property type="project" value="UniProtKB-KW"/>
</dbReference>
<keyword evidence="1" id="KW-0396">Initiation factor</keyword>
<name>A0A899FWD0_9ASCO</name>
<dbReference type="GO" id="GO:0016281">
    <property type="term" value="C:eukaryotic translation initiation factor 4F complex"/>
    <property type="evidence" value="ECO:0007669"/>
    <property type="project" value="TreeGrafter"/>
</dbReference>
<evidence type="ECO:0000313" key="3">
    <source>
        <dbReference type="Proteomes" id="UP000663699"/>
    </source>
</evidence>
<accession>A0A899FWD0</accession>
<protein>
    <submittedName>
        <fullName evidence="2">Uncharacterized protein</fullName>
    </submittedName>
</protein>
<proteinExistence type="inferred from homology"/>
<keyword evidence="3" id="KW-1185">Reference proteome</keyword>
<dbReference type="PANTHER" id="PTHR11960:SF18">
    <property type="entry name" value="EUKARYOTIC TRANSLATION INITIATION FACTOR 4E HOMOLOGOUS PROTEIN, ISOFORM B"/>
    <property type="match status" value="1"/>
</dbReference>
<dbReference type="Proteomes" id="UP000663699">
    <property type="component" value="Chromosome 4"/>
</dbReference>
<gene>
    <name evidence="2" type="ORF">MERGE_002237</name>
</gene>
<sequence length="250" mass="28888">MSKESDYYFSLTSSNITSSNESPTLRTNQFKKSDIPQSHPMQANVCAQSPAHMLKYSYTFWYMNRTFGSKIKDYESSLKKLITFSSVEEFWSIYAYLKRPDTLPVISDLHLFREGIRPIFEDPANKDGGKWTLSLRKGIAVRYWEQLVMAIVGDQFWSIGDELCGIVLSIRNSKDLISVWNKSSDNGRVNLKIRDLIKQVLNLPLDTVLEYKGHKDSFVDMYNHYSSDKNSHLYEKINVAKHKAIDNSKT</sequence>
<dbReference type="InterPro" id="IPR023398">
    <property type="entry name" value="TIF_eIF4e-like"/>
</dbReference>
<evidence type="ECO:0000256" key="1">
    <source>
        <dbReference type="RuleBase" id="RU004374"/>
    </source>
</evidence>
<keyword evidence="1" id="KW-0648">Protein biosynthesis</keyword>
<evidence type="ECO:0000313" key="2">
    <source>
        <dbReference type="EMBL" id="QSL64933.1"/>
    </source>
</evidence>
<dbReference type="InterPro" id="IPR001040">
    <property type="entry name" value="TIF_eIF_4E"/>
</dbReference>
<keyword evidence="1" id="KW-0694">RNA-binding</keyword>
<comment type="similarity">
    <text evidence="1">Belongs to the eukaryotic initiation factor 4E family.</text>
</comment>
<dbReference type="PANTHER" id="PTHR11960">
    <property type="entry name" value="EUKARYOTIC TRANSLATION INITIATION FACTOR 4E RELATED"/>
    <property type="match status" value="1"/>
</dbReference>
<reference evidence="2" key="1">
    <citation type="submission" date="2020-06" db="EMBL/GenBank/DDBJ databases">
        <title>Genomes of multiple members of Pneumocystis genus reveal paths to human pathogen Pneumocystis jirovecii.</title>
        <authorList>
            <person name="Cisse O.H."/>
            <person name="Ma L."/>
            <person name="Dekker J."/>
            <person name="Khil P."/>
            <person name="Jo J."/>
            <person name="Brenchley J."/>
            <person name="Blair R."/>
            <person name="Pahar B."/>
            <person name="Chabe M."/>
            <person name="Van Rompay K.A."/>
            <person name="Keesler R."/>
            <person name="Sukura A."/>
            <person name="Hirsch V."/>
            <person name="Kutty G."/>
            <person name="Liu Y."/>
            <person name="Peng L."/>
            <person name="Chen J."/>
            <person name="Song J."/>
            <person name="Weissenbacher-Lang C."/>
            <person name="Xu J."/>
            <person name="Upham N.S."/>
            <person name="Stajich J.E."/>
            <person name="Cuomo C.A."/>
            <person name="Cushion M.T."/>
            <person name="Kovacs J.A."/>
        </authorList>
    </citation>
    <scope>NUCLEOTIDE SEQUENCE</scope>
    <source>
        <strain evidence="2">2A</strain>
    </source>
</reference>
<dbReference type="OrthoDB" id="590761at2759"/>
<dbReference type="AlphaFoldDB" id="A0A899FWD0"/>
<dbReference type="Pfam" id="PF01652">
    <property type="entry name" value="IF4E"/>
    <property type="match status" value="1"/>
</dbReference>
<dbReference type="SUPFAM" id="SSF55418">
    <property type="entry name" value="eIF4e-like"/>
    <property type="match status" value="1"/>
</dbReference>